<gene>
    <name evidence="1" type="primary">OSJNBa0047D12.35</name>
</gene>
<proteinExistence type="predicted"/>
<reference evidence="1" key="1">
    <citation type="journal article" date="2002" name="Nature">
        <title>The genome sequence and structure of rice chromosome 1.</title>
        <authorList>
            <person name="Sasaki T."/>
            <person name="Matsumoto T."/>
            <person name="Yamamoto K."/>
            <person name="Sakata K."/>
            <person name="Baba T."/>
            <person name="Katayose Y."/>
            <person name="Wu J."/>
            <person name="Niimura Y."/>
            <person name="Cheng Z."/>
            <person name="Nagamura Y."/>
            <person name="Antonio B.A."/>
            <person name="Kanamori H."/>
            <person name="Hosokawa S."/>
            <person name="Masukawa M."/>
            <person name="Arikawa K."/>
            <person name="Chiden Y."/>
            <person name="Hayashi M."/>
            <person name="Okamoto M."/>
            <person name="Ando T."/>
            <person name="Aoki H."/>
            <person name="Arita K."/>
            <person name="Hamada M."/>
            <person name="Harada C."/>
            <person name="Hijishita S."/>
            <person name="Honda M."/>
            <person name="Ichikawa Y."/>
            <person name="Idonuma A."/>
            <person name="Iijima M."/>
            <person name="Ikeda M."/>
            <person name="Ikeno M."/>
            <person name="Itoh S."/>
            <person name="Itoh T."/>
            <person name="Itoh Y."/>
            <person name="Itoh Y."/>
            <person name="Iwabuchi A."/>
            <person name="Kamiya K."/>
            <person name="Karasawa W."/>
            <person name="Katagiri S."/>
            <person name="Kikuta A."/>
            <person name="Kobayashi N."/>
            <person name="Kono I."/>
            <person name="Machita K."/>
            <person name="Maehara T."/>
            <person name="Mizuno H."/>
            <person name="Mizubayashi T."/>
            <person name="Mukai Y."/>
            <person name="Nagasaki H."/>
            <person name="Nakashima M."/>
            <person name="Nakama Y."/>
            <person name="Nakamichi Y."/>
            <person name="Nakamura M."/>
            <person name="Namiki N."/>
            <person name="Negishi M."/>
            <person name="Ohta I."/>
            <person name="Ono N."/>
            <person name="Saji S."/>
            <person name="Sakai K."/>
            <person name="Shibata M."/>
            <person name="Shimokawa T."/>
            <person name="Shomura A."/>
            <person name="Song J."/>
            <person name="Takazaki Y."/>
            <person name="Terasawa K."/>
            <person name="Tsuji K."/>
            <person name="Waki K."/>
            <person name="Yamagata H."/>
            <person name="Yamane H."/>
            <person name="Yoshiki S."/>
            <person name="Yoshihara R."/>
            <person name="Yukawa K."/>
            <person name="Zhong H."/>
            <person name="Iwama H."/>
            <person name="Endo T."/>
            <person name="Ito H."/>
            <person name="Hahn J.H."/>
            <person name="Kim H.I."/>
            <person name="Eun M.Y."/>
            <person name="Yano M."/>
            <person name="Jiang J."/>
            <person name="Gojobori T."/>
        </authorList>
    </citation>
    <scope>NUCLEOTIDE SEQUENCE [LARGE SCALE GENOMIC DNA]</scope>
</reference>
<dbReference type="EMBL" id="AP003516">
    <property type="protein sequence ID" value="BAD87781.1"/>
    <property type="molecule type" value="Genomic_DNA"/>
</dbReference>
<protein>
    <submittedName>
        <fullName evidence="1">Uncharacterized protein</fullName>
    </submittedName>
</protein>
<dbReference type="AlphaFoldDB" id="A0A979HJD3"/>
<dbReference type="Proteomes" id="UP000817658">
    <property type="component" value="Chromosome 1"/>
</dbReference>
<name>A0A979HJD3_ORYSJ</name>
<accession>A0A979HJD3</accession>
<organism evidence="1">
    <name type="scientific">Oryza sativa subsp. japonica</name>
    <name type="common">Rice</name>
    <dbReference type="NCBI Taxonomy" id="39947"/>
    <lineage>
        <taxon>Eukaryota</taxon>
        <taxon>Viridiplantae</taxon>
        <taxon>Streptophyta</taxon>
        <taxon>Embryophyta</taxon>
        <taxon>Tracheophyta</taxon>
        <taxon>Spermatophyta</taxon>
        <taxon>Magnoliopsida</taxon>
        <taxon>Liliopsida</taxon>
        <taxon>Poales</taxon>
        <taxon>Poaceae</taxon>
        <taxon>BOP clade</taxon>
        <taxon>Oryzoideae</taxon>
        <taxon>Oryzeae</taxon>
        <taxon>Oryzinae</taxon>
        <taxon>Oryza</taxon>
        <taxon>Oryza sativa</taxon>
    </lineage>
</organism>
<sequence>MTAPKTTQFARDDHARLALLLLACAISATTRRSSSLLPLACTAAAVSLHSCPRQRESLLLPPPRMYCRRRWSHGFPICRRRSQGRPPSSTAVALHRCPRRSPAEVVPPFRRSPARDCPRRHQGGLPFRQTHCLTHIVVDVGSPDSFTTVRP</sequence>
<evidence type="ECO:0000313" key="1">
    <source>
        <dbReference type="EMBL" id="BAD87781.1"/>
    </source>
</evidence>